<gene>
    <name evidence="1" type="ORF">XA1314C_35000</name>
</gene>
<dbReference type="EMBL" id="HG992337">
    <property type="protein sequence ID" value="CAE6827776.1"/>
    <property type="molecule type" value="Genomic_DNA"/>
</dbReference>
<reference evidence="1 2" key="1">
    <citation type="submission" date="2021-02" db="EMBL/GenBank/DDBJ databases">
        <authorList>
            <person name="Pothier F. J."/>
        </authorList>
    </citation>
    <scope>NUCLEOTIDE SEQUENCE [LARGE SCALE GENOMIC DNA]</scope>
    <source>
        <strain evidence="1 2">1314c</strain>
    </source>
</reference>
<organism evidence="1 2">
    <name type="scientific">Xanthomonas arboricola</name>
    <dbReference type="NCBI Taxonomy" id="56448"/>
    <lineage>
        <taxon>Bacteria</taxon>
        <taxon>Pseudomonadati</taxon>
        <taxon>Pseudomonadota</taxon>
        <taxon>Gammaproteobacteria</taxon>
        <taxon>Lysobacterales</taxon>
        <taxon>Lysobacteraceae</taxon>
        <taxon>Xanthomonas</taxon>
    </lineage>
</organism>
<evidence type="ECO:0000313" key="2">
    <source>
        <dbReference type="Proteomes" id="UP000835242"/>
    </source>
</evidence>
<dbReference type="Proteomes" id="UP000835242">
    <property type="component" value="Chromosome"/>
</dbReference>
<dbReference type="InterPro" id="IPR012337">
    <property type="entry name" value="RNaseH-like_sf"/>
</dbReference>
<name>A0AAU9I994_9XANT</name>
<dbReference type="EMBL" id="HG992337">
    <property type="protein sequence ID" value="CAE6827741.1"/>
    <property type="molecule type" value="Genomic_DNA"/>
</dbReference>
<protein>
    <submittedName>
        <fullName evidence="1">IS3 family transposase IS1404</fullName>
    </submittedName>
</protein>
<dbReference type="AlphaFoldDB" id="A0AAU9I994"/>
<sequence>MERLYREQQLQVRRRKRKKVPVGERQPLLRPSQANQLWSMDFVFDRTAEGRVIKCLVIVDDATHEAITIDVERAI</sequence>
<dbReference type="PANTHER" id="PTHR47515">
    <property type="entry name" value="LOW CALCIUM RESPONSE LOCUS PROTEIN T"/>
    <property type="match status" value="1"/>
</dbReference>
<dbReference type="SUPFAM" id="SSF53098">
    <property type="entry name" value="Ribonuclease H-like"/>
    <property type="match status" value="1"/>
</dbReference>
<accession>A0AAU9I994</accession>
<proteinExistence type="predicted"/>
<evidence type="ECO:0000313" key="1">
    <source>
        <dbReference type="EMBL" id="CAE6827741.1"/>
    </source>
</evidence>
<dbReference type="PANTHER" id="PTHR47515:SF1">
    <property type="entry name" value="BLR2054 PROTEIN"/>
    <property type="match status" value="1"/>
</dbReference>